<evidence type="ECO:0000256" key="1">
    <source>
        <dbReference type="SAM" id="Phobius"/>
    </source>
</evidence>
<dbReference type="Pfam" id="PF09933">
    <property type="entry name" value="DUF2165"/>
    <property type="match status" value="1"/>
</dbReference>
<accession>A0AAU7DM90</accession>
<proteinExistence type="predicted"/>
<keyword evidence="1" id="KW-0472">Membrane</keyword>
<gene>
    <name evidence="2" type="ORF">P8935_08100</name>
</gene>
<dbReference type="RefSeq" id="WP_348264483.1">
    <property type="nucleotide sequence ID" value="NZ_CP121196.1"/>
</dbReference>
<dbReference type="AlphaFoldDB" id="A0AAU7DM90"/>
<dbReference type="InterPro" id="IPR018681">
    <property type="entry name" value="DUF2165_transmembrane"/>
</dbReference>
<name>A0AAU7DM90_9BACT</name>
<feature type="transmembrane region" description="Helical" evidence="1">
    <location>
        <begin position="7"/>
        <end position="26"/>
    </location>
</feature>
<reference evidence="2" key="1">
    <citation type="submission" date="2023-03" db="EMBL/GenBank/DDBJ databases">
        <title>Edaphobacter sp.</title>
        <authorList>
            <person name="Huber K.J."/>
            <person name="Papendorf J."/>
            <person name="Pilke C."/>
            <person name="Bunk B."/>
            <person name="Sproeer C."/>
            <person name="Pester M."/>
        </authorList>
    </citation>
    <scope>NUCLEOTIDE SEQUENCE</scope>
    <source>
        <strain evidence="2">DSM 110680</strain>
    </source>
</reference>
<feature type="transmembrane region" description="Helical" evidence="1">
    <location>
        <begin position="104"/>
        <end position="121"/>
    </location>
</feature>
<feature type="transmembrane region" description="Helical" evidence="1">
    <location>
        <begin position="64"/>
        <end position="84"/>
    </location>
</feature>
<organism evidence="2">
    <name type="scientific">Telmatobacter sp. DSM 110680</name>
    <dbReference type="NCBI Taxonomy" id="3036704"/>
    <lineage>
        <taxon>Bacteria</taxon>
        <taxon>Pseudomonadati</taxon>
        <taxon>Acidobacteriota</taxon>
        <taxon>Terriglobia</taxon>
        <taxon>Terriglobales</taxon>
        <taxon>Acidobacteriaceae</taxon>
        <taxon>Telmatobacter</taxon>
    </lineage>
</organism>
<keyword evidence="1" id="KW-1133">Transmembrane helix</keyword>
<dbReference type="EMBL" id="CP121196">
    <property type="protein sequence ID" value="XBH19267.1"/>
    <property type="molecule type" value="Genomic_DNA"/>
</dbReference>
<sequence length="165" mass="19034">MITRSAKLLLLAGVALYYTLVVFNNLTDFNSNYEFIQHVLSMDSTSPGNHGMWRAMSSPGMHLLFYWLIIVWELITAILAWWGLWNLVRALRRPANAFNAEKRLAIMALTLSLLMWLVAFIDVGGEWFLMWQSHTWNGQEEAFRMFVIVGFAMLLILQSDDDTQA</sequence>
<protein>
    <submittedName>
        <fullName evidence="2">DUF2165 domain-containing protein</fullName>
    </submittedName>
</protein>
<keyword evidence="1" id="KW-0812">Transmembrane</keyword>
<feature type="transmembrane region" description="Helical" evidence="1">
    <location>
        <begin position="141"/>
        <end position="157"/>
    </location>
</feature>
<evidence type="ECO:0000313" key="2">
    <source>
        <dbReference type="EMBL" id="XBH19267.1"/>
    </source>
</evidence>